<dbReference type="SUPFAM" id="SSF53850">
    <property type="entry name" value="Periplasmic binding protein-like II"/>
    <property type="match status" value="1"/>
</dbReference>
<keyword evidence="2" id="KW-0805">Transcription regulation</keyword>
<dbReference type="Gene3D" id="3.40.190.290">
    <property type="match status" value="1"/>
</dbReference>
<sequence length="294" mass="33002">MELTQMEYFLAVAKLQHVTRAAEALSMTQPALSHSIAKLEEELGMPLFERSGRNIRLNACGELFASRVERALQEIRKGKDELEAWANPDTGVVAISFLNILGTRLIPLFIRTFRVQHPGVRFELQQGTDTFVRSQLEAGVSDLCISLPRWEDPGLRWHPVCSYRLDLAVPVNHRWNGRERIGLEEIGNEPYIGLKKECGLKNVVEALFLRAGVQPNVIYEAEDLPTVSGFVSAGLGVSLLPRAYSMELSGNAWVSVDSVEGPLPVELGWKEKRHLSPAVRLFRDFLIQKKYLLG</sequence>
<keyword evidence="4" id="KW-0804">Transcription</keyword>
<feature type="domain" description="HTH lysR-type" evidence="5">
    <location>
        <begin position="1"/>
        <end position="58"/>
    </location>
</feature>
<dbReference type="InterPro" id="IPR036388">
    <property type="entry name" value="WH-like_DNA-bd_sf"/>
</dbReference>
<evidence type="ECO:0000256" key="4">
    <source>
        <dbReference type="ARBA" id="ARBA00023163"/>
    </source>
</evidence>
<reference evidence="6 7" key="1">
    <citation type="submission" date="2020-04" db="EMBL/GenBank/DDBJ databases">
        <title>Genome sequencing of novel species.</title>
        <authorList>
            <person name="Heo J."/>
            <person name="Kim S.-J."/>
            <person name="Kim J.-S."/>
            <person name="Hong S.-B."/>
            <person name="Kwon S.-W."/>
        </authorList>
    </citation>
    <scope>NUCLEOTIDE SEQUENCE [LARGE SCALE GENOMIC DNA]</scope>
    <source>
        <strain evidence="6 7">MFER-1</strain>
    </source>
</reference>
<dbReference type="Pfam" id="PF03466">
    <property type="entry name" value="LysR_substrate"/>
    <property type="match status" value="1"/>
</dbReference>
<dbReference type="InterPro" id="IPR000847">
    <property type="entry name" value="LysR_HTH_N"/>
</dbReference>
<name>A0A7Z2ZNM6_9BACL</name>
<dbReference type="FunFam" id="1.10.10.10:FF:000001">
    <property type="entry name" value="LysR family transcriptional regulator"/>
    <property type="match status" value="1"/>
</dbReference>
<evidence type="ECO:0000256" key="1">
    <source>
        <dbReference type="ARBA" id="ARBA00009437"/>
    </source>
</evidence>
<evidence type="ECO:0000256" key="3">
    <source>
        <dbReference type="ARBA" id="ARBA00023125"/>
    </source>
</evidence>
<dbReference type="InterPro" id="IPR005119">
    <property type="entry name" value="LysR_subst-bd"/>
</dbReference>
<dbReference type="EMBL" id="CP051680">
    <property type="protein sequence ID" value="QJD86378.1"/>
    <property type="molecule type" value="Genomic_DNA"/>
</dbReference>
<protein>
    <submittedName>
        <fullName evidence="6">LysR family transcriptional regulator</fullName>
    </submittedName>
</protein>
<dbReference type="PRINTS" id="PR00039">
    <property type="entry name" value="HTHLYSR"/>
</dbReference>
<dbReference type="Proteomes" id="UP000502248">
    <property type="component" value="Chromosome"/>
</dbReference>
<dbReference type="AlphaFoldDB" id="A0A7Z2ZNM6"/>
<dbReference type="InterPro" id="IPR050950">
    <property type="entry name" value="HTH-type_LysR_regulators"/>
</dbReference>
<dbReference type="Gene3D" id="1.10.10.10">
    <property type="entry name" value="Winged helix-like DNA-binding domain superfamily/Winged helix DNA-binding domain"/>
    <property type="match status" value="1"/>
</dbReference>
<dbReference type="Pfam" id="PF00126">
    <property type="entry name" value="HTH_1"/>
    <property type="match status" value="1"/>
</dbReference>
<organism evidence="6 7">
    <name type="scientific">Cohnella herbarum</name>
    <dbReference type="NCBI Taxonomy" id="2728023"/>
    <lineage>
        <taxon>Bacteria</taxon>
        <taxon>Bacillati</taxon>
        <taxon>Bacillota</taxon>
        <taxon>Bacilli</taxon>
        <taxon>Bacillales</taxon>
        <taxon>Paenibacillaceae</taxon>
        <taxon>Cohnella</taxon>
    </lineage>
</organism>
<dbReference type="RefSeq" id="WP_169282627.1">
    <property type="nucleotide sequence ID" value="NZ_CP051680.1"/>
</dbReference>
<dbReference type="InterPro" id="IPR036390">
    <property type="entry name" value="WH_DNA-bd_sf"/>
</dbReference>
<accession>A0A7Z2ZNM6</accession>
<dbReference type="PANTHER" id="PTHR30419">
    <property type="entry name" value="HTH-TYPE TRANSCRIPTIONAL REGULATOR YBHD"/>
    <property type="match status" value="1"/>
</dbReference>
<keyword evidence="7" id="KW-1185">Reference proteome</keyword>
<dbReference type="GO" id="GO:0003700">
    <property type="term" value="F:DNA-binding transcription factor activity"/>
    <property type="evidence" value="ECO:0007669"/>
    <property type="project" value="InterPro"/>
</dbReference>
<keyword evidence="3" id="KW-0238">DNA-binding</keyword>
<dbReference type="GO" id="GO:0005829">
    <property type="term" value="C:cytosol"/>
    <property type="evidence" value="ECO:0007669"/>
    <property type="project" value="TreeGrafter"/>
</dbReference>
<proteinExistence type="inferred from homology"/>
<evidence type="ECO:0000256" key="2">
    <source>
        <dbReference type="ARBA" id="ARBA00023015"/>
    </source>
</evidence>
<dbReference type="GO" id="GO:0003677">
    <property type="term" value="F:DNA binding"/>
    <property type="evidence" value="ECO:0007669"/>
    <property type="project" value="UniProtKB-KW"/>
</dbReference>
<dbReference type="SUPFAM" id="SSF46785">
    <property type="entry name" value="Winged helix' DNA-binding domain"/>
    <property type="match status" value="1"/>
</dbReference>
<evidence type="ECO:0000259" key="5">
    <source>
        <dbReference type="PROSITE" id="PS50931"/>
    </source>
</evidence>
<evidence type="ECO:0000313" key="7">
    <source>
        <dbReference type="Proteomes" id="UP000502248"/>
    </source>
</evidence>
<evidence type="ECO:0000313" key="6">
    <source>
        <dbReference type="EMBL" id="QJD86378.1"/>
    </source>
</evidence>
<dbReference type="PROSITE" id="PS50931">
    <property type="entry name" value="HTH_LYSR"/>
    <property type="match status" value="1"/>
</dbReference>
<comment type="similarity">
    <text evidence="1">Belongs to the LysR transcriptional regulatory family.</text>
</comment>
<dbReference type="PANTHER" id="PTHR30419:SF28">
    <property type="entry name" value="HTH-TYPE TRANSCRIPTIONAL REGULATOR BSDA"/>
    <property type="match status" value="1"/>
</dbReference>
<gene>
    <name evidence="6" type="ORF">HH215_26575</name>
</gene>
<dbReference type="KEGG" id="cheb:HH215_26575"/>